<dbReference type="GO" id="GO:0009055">
    <property type="term" value="F:electron transfer activity"/>
    <property type="evidence" value="ECO:0007669"/>
    <property type="project" value="InterPro"/>
</dbReference>
<dbReference type="PANTHER" id="PTHR40394:SF2">
    <property type="entry name" value="QUINOL:CYTOCHROME C OXIDOREDUCTASE MEMBRANE PROTEIN"/>
    <property type="match status" value="1"/>
</dbReference>
<feature type="compositionally biased region" description="Low complexity" evidence="5">
    <location>
        <begin position="217"/>
        <end position="234"/>
    </location>
</feature>
<dbReference type="GO" id="GO:0046872">
    <property type="term" value="F:metal ion binding"/>
    <property type="evidence" value="ECO:0007669"/>
    <property type="project" value="UniProtKB-KW"/>
</dbReference>
<dbReference type="AlphaFoldDB" id="A0A1V9GBN8"/>
<feature type="region of interest" description="Disordered" evidence="5">
    <location>
        <begin position="191"/>
        <end position="234"/>
    </location>
</feature>
<dbReference type="Pfam" id="PF13442">
    <property type="entry name" value="Cytochrome_CBB3"/>
    <property type="match status" value="1"/>
</dbReference>
<sequence length="234" mass="24806">MKKLSIISVLVMAVIVWSCSDVRRSPGKVYMPDMAYSRAYETYAPYDTLAKQGINYNRLPVAGTIKRGELLPFSIMADKPGDTVNYAQSVRVANPLPALDAVQMKEAERLYLINCGICHGTALDGNGPLYNGGSGPFSAAPANLTGNAKYVNMPEGQMMYSVTYGKGQMGSYASQLSTTQRWQIIHYVKSKQGGGKQPAAATTAAPADSASAKKDPGAGPATGAQPAADTTQKK</sequence>
<accession>A0A1V9GBN8</accession>
<gene>
    <name evidence="7" type="ORF">A4R26_11370</name>
</gene>
<keyword evidence="8" id="KW-1185">Reference proteome</keyword>
<protein>
    <submittedName>
        <fullName evidence="7">Quinol:cytochrome C oxidoreductase</fullName>
    </submittedName>
</protein>
<dbReference type="PANTHER" id="PTHR40394">
    <property type="entry name" value="LIPOPROTEIN-RELATED"/>
    <property type="match status" value="1"/>
</dbReference>
<keyword evidence="1 4" id="KW-0349">Heme</keyword>
<dbReference type="InterPro" id="IPR036909">
    <property type="entry name" value="Cyt_c-like_dom_sf"/>
</dbReference>
<dbReference type="EMBL" id="LWBP01000002">
    <property type="protein sequence ID" value="OQP68079.1"/>
    <property type="molecule type" value="Genomic_DNA"/>
</dbReference>
<evidence type="ECO:0000256" key="5">
    <source>
        <dbReference type="SAM" id="MobiDB-lite"/>
    </source>
</evidence>
<evidence type="ECO:0000313" key="8">
    <source>
        <dbReference type="Proteomes" id="UP000192276"/>
    </source>
</evidence>
<name>A0A1V9GBN8_9BACT</name>
<keyword evidence="3 4" id="KW-0408">Iron</keyword>
<dbReference type="SUPFAM" id="SSF46626">
    <property type="entry name" value="Cytochrome c"/>
    <property type="match status" value="1"/>
</dbReference>
<dbReference type="GO" id="GO:0020037">
    <property type="term" value="F:heme binding"/>
    <property type="evidence" value="ECO:0007669"/>
    <property type="project" value="InterPro"/>
</dbReference>
<dbReference type="InterPro" id="IPR009056">
    <property type="entry name" value="Cyt_c-like_dom"/>
</dbReference>
<evidence type="ECO:0000256" key="4">
    <source>
        <dbReference type="PROSITE-ProRule" id="PRU00433"/>
    </source>
</evidence>
<comment type="caution">
    <text evidence="7">The sequence shown here is derived from an EMBL/GenBank/DDBJ whole genome shotgun (WGS) entry which is preliminary data.</text>
</comment>
<evidence type="ECO:0000313" key="7">
    <source>
        <dbReference type="EMBL" id="OQP68079.1"/>
    </source>
</evidence>
<feature type="domain" description="Cytochrome c" evidence="6">
    <location>
        <begin position="102"/>
        <end position="192"/>
    </location>
</feature>
<proteinExistence type="predicted"/>
<evidence type="ECO:0000256" key="3">
    <source>
        <dbReference type="ARBA" id="ARBA00023004"/>
    </source>
</evidence>
<evidence type="ECO:0000259" key="6">
    <source>
        <dbReference type="PROSITE" id="PS51007"/>
    </source>
</evidence>
<dbReference type="Proteomes" id="UP000192276">
    <property type="component" value="Unassembled WGS sequence"/>
</dbReference>
<reference evidence="8" key="1">
    <citation type="submission" date="2016-04" db="EMBL/GenBank/DDBJ databases">
        <authorList>
            <person name="Chen L."/>
            <person name="Zhuang W."/>
            <person name="Wang G."/>
        </authorList>
    </citation>
    <scope>NUCLEOTIDE SEQUENCE [LARGE SCALE GENOMIC DNA]</scope>
    <source>
        <strain evidence="8">208</strain>
    </source>
</reference>
<dbReference type="Gene3D" id="1.10.760.10">
    <property type="entry name" value="Cytochrome c-like domain"/>
    <property type="match status" value="1"/>
</dbReference>
<dbReference type="OrthoDB" id="9796771at2"/>
<dbReference type="PROSITE" id="PS51007">
    <property type="entry name" value="CYTC"/>
    <property type="match status" value="1"/>
</dbReference>
<dbReference type="RefSeq" id="WP_081160509.1">
    <property type="nucleotide sequence ID" value="NZ_LWBP01000002.1"/>
</dbReference>
<feature type="compositionally biased region" description="Low complexity" evidence="5">
    <location>
        <begin position="197"/>
        <end position="210"/>
    </location>
</feature>
<keyword evidence="2 4" id="KW-0479">Metal-binding</keyword>
<evidence type="ECO:0000256" key="1">
    <source>
        <dbReference type="ARBA" id="ARBA00022617"/>
    </source>
</evidence>
<dbReference type="STRING" id="550983.A4R26_11370"/>
<evidence type="ECO:0000256" key="2">
    <source>
        <dbReference type="ARBA" id="ARBA00022723"/>
    </source>
</evidence>
<organism evidence="7 8">
    <name type="scientific">Niastella populi</name>
    <dbReference type="NCBI Taxonomy" id="550983"/>
    <lineage>
        <taxon>Bacteria</taxon>
        <taxon>Pseudomonadati</taxon>
        <taxon>Bacteroidota</taxon>
        <taxon>Chitinophagia</taxon>
        <taxon>Chitinophagales</taxon>
        <taxon>Chitinophagaceae</taxon>
        <taxon>Niastella</taxon>
    </lineage>
</organism>